<evidence type="ECO:0000313" key="1">
    <source>
        <dbReference type="EMBL" id="SCZ52993.1"/>
    </source>
</evidence>
<organism evidence="1 2">
    <name type="scientific">Thiohalomonas denitrificans</name>
    <dbReference type="NCBI Taxonomy" id="415747"/>
    <lineage>
        <taxon>Bacteria</taxon>
        <taxon>Pseudomonadati</taxon>
        <taxon>Pseudomonadota</taxon>
        <taxon>Gammaproteobacteria</taxon>
        <taxon>Thiohalomonadales</taxon>
        <taxon>Thiohalomonadaceae</taxon>
        <taxon>Thiohalomonas</taxon>
    </lineage>
</organism>
<evidence type="ECO:0000313" key="2">
    <source>
        <dbReference type="Proteomes" id="UP000199648"/>
    </source>
</evidence>
<dbReference type="EMBL" id="FMWD01000002">
    <property type="protein sequence ID" value="SCZ52993.1"/>
    <property type="molecule type" value="Genomic_DNA"/>
</dbReference>
<dbReference type="AlphaFoldDB" id="A0A1G5PTY1"/>
<gene>
    <name evidence="1" type="ORF">SAMN03097708_00846</name>
</gene>
<protein>
    <submittedName>
        <fullName evidence="1">Uncharacterized protein</fullName>
    </submittedName>
</protein>
<name>A0A1G5PTY1_9GAMM</name>
<reference evidence="1 2" key="1">
    <citation type="submission" date="2016-10" db="EMBL/GenBank/DDBJ databases">
        <authorList>
            <person name="de Groot N.N."/>
        </authorList>
    </citation>
    <scope>NUCLEOTIDE SEQUENCE [LARGE SCALE GENOMIC DNA]</scope>
    <source>
        <strain evidence="1 2">HLD2</strain>
    </source>
</reference>
<dbReference type="STRING" id="415747.SAMN03097708_00846"/>
<proteinExistence type="predicted"/>
<accession>A0A1G5PTY1</accession>
<sequence length="164" mass="18829">MSTYLPTVILTDEIIEALQVGTLTLNRGQWVTYQSLTGAGGGKGRLISVSENGVRILWRMVHESFRSFCRRFKRAVTKPARKPRYKFIQLALELVDRVKNVWLRRALDLKRSMEQAKKTGWAVYRQLCDAIEQLSDEGSPMVRSAGRMGFGYCWRECRKAGVVR</sequence>
<dbReference type="RefSeq" id="WP_092992929.1">
    <property type="nucleotide sequence ID" value="NZ_FMWD01000002.1"/>
</dbReference>
<keyword evidence="2" id="KW-1185">Reference proteome</keyword>
<dbReference type="Proteomes" id="UP000199648">
    <property type="component" value="Unassembled WGS sequence"/>
</dbReference>